<dbReference type="InterPro" id="IPR023286">
    <property type="entry name" value="ABATE_dom_sf"/>
</dbReference>
<dbReference type="Gene3D" id="1.10.3300.10">
    <property type="entry name" value="Jann2411-like domain"/>
    <property type="match status" value="1"/>
</dbReference>
<evidence type="ECO:0000313" key="3">
    <source>
        <dbReference type="Proteomes" id="UP000294194"/>
    </source>
</evidence>
<dbReference type="PANTHER" id="PTHR35525:SF3">
    <property type="entry name" value="BLL6575 PROTEIN"/>
    <property type="match status" value="1"/>
</dbReference>
<sequence>MHFAPDTEITLEFVVALADTSPGASKSGTDELDSPETLTAFLKTWTYTGRFDRDEAELADVKKNRELFRRVWSLPVDDAVAEVNAMFSKAKALPQLMKHDHFDWHLHATDNDAPLAERMRVEVAIALADVIRSGAMDRLRVCDASDCDGLVLDLSRNGSKRYCNVRCGNRMNQLAFRERQGSLVE</sequence>
<reference evidence="3" key="1">
    <citation type="submission" date="2019-02" db="EMBL/GenBank/DDBJ databases">
        <title>Glaciihabitans arcticus sp. nov., a psychrotolerant bacterium isolated from polar soil.</title>
        <authorList>
            <person name="Dahal R.H."/>
        </authorList>
    </citation>
    <scope>NUCLEOTIDE SEQUENCE [LARGE SCALE GENOMIC DNA]</scope>
    <source>
        <strain evidence="3">RP-3-7</strain>
    </source>
</reference>
<organism evidence="2 3">
    <name type="scientific">Glaciihabitans arcticus</name>
    <dbReference type="NCBI Taxonomy" id="2668039"/>
    <lineage>
        <taxon>Bacteria</taxon>
        <taxon>Bacillati</taxon>
        <taxon>Actinomycetota</taxon>
        <taxon>Actinomycetes</taxon>
        <taxon>Micrococcales</taxon>
        <taxon>Microbacteriaceae</taxon>
        <taxon>Glaciihabitans</taxon>
    </lineage>
</organism>
<accession>A0A4Q9GVK1</accession>
<dbReference type="AlphaFoldDB" id="A0A4Q9GVK1"/>
<dbReference type="InterPro" id="IPR021005">
    <property type="entry name" value="Znf_CGNR"/>
</dbReference>
<feature type="domain" description="Zinc finger CGNR" evidence="1">
    <location>
        <begin position="138"/>
        <end position="180"/>
    </location>
</feature>
<dbReference type="Pfam" id="PF07336">
    <property type="entry name" value="ABATE"/>
    <property type="match status" value="1"/>
</dbReference>
<dbReference type="Pfam" id="PF11706">
    <property type="entry name" value="zf-CGNR"/>
    <property type="match status" value="1"/>
</dbReference>
<proteinExistence type="predicted"/>
<evidence type="ECO:0000259" key="1">
    <source>
        <dbReference type="Pfam" id="PF11706"/>
    </source>
</evidence>
<dbReference type="PANTHER" id="PTHR35525">
    <property type="entry name" value="BLL6575 PROTEIN"/>
    <property type="match status" value="1"/>
</dbReference>
<gene>
    <name evidence="2" type="ORF">EYE40_07350</name>
</gene>
<dbReference type="InterPro" id="IPR010852">
    <property type="entry name" value="ABATE"/>
</dbReference>
<name>A0A4Q9GVK1_9MICO</name>
<dbReference type="SUPFAM" id="SSF160904">
    <property type="entry name" value="Jann2411-like"/>
    <property type="match status" value="1"/>
</dbReference>
<dbReference type="RefSeq" id="WP_130981338.1">
    <property type="nucleotide sequence ID" value="NZ_SISG01000001.1"/>
</dbReference>
<keyword evidence="3" id="KW-1185">Reference proteome</keyword>
<dbReference type="Proteomes" id="UP000294194">
    <property type="component" value="Unassembled WGS sequence"/>
</dbReference>
<dbReference type="EMBL" id="SISG01000001">
    <property type="protein sequence ID" value="TBN57227.1"/>
    <property type="molecule type" value="Genomic_DNA"/>
</dbReference>
<protein>
    <submittedName>
        <fullName evidence="2">Zf-CGNR multi-domain protein</fullName>
    </submittedName>
</protein>
<comment type="caution">
    <text evidence="2">The sequence shown here is derived from an EMBL/GenBank/DDBJ whole genome shotgun (WGS) entry which is preliminary data.</text>
</comment>
<evidence type="ECO:0000313" key="2">
    <source>
        <dbReference type="EMBL" id="TBN57227.1"/>
    </source>
</evidence>